<dbReference type="AlphaFoldDB" id="A0A2V4URT8"/>
<organism evidence="1 2">
    <name type="scientific">Psychrobacter fozii</name>
    <dbReference type="NCBI Taxonomy" id="198480"/>
    <lineage>
        <taxon>Bacteria</taxon>
        <taxon>Pseudomonadati</taxon>
        <taxon>Pseudomonadota</taxon>
        <taxon>Gammaproteobacteria</taxon>
        <taxon>Moraxellales</taxon>
        <taxon>Moraxellaceae</taxon>
        <taxon>Psychrobacter</taxon>
    </lineage>
</organism>
<evidence type="ECO:0000313" key="1">
    <source>
        <dbReference type="EMBL" id="PYE39216.1"/>
    </source>
</evidence>
<dbReference type="RefSeq" id="WP_110922882.1">
    <property type="nucleotide sequence ID" value="NZ_QJSU01000004.1"/>
</dbReference>
<reference evidence="1 2" key="1">
    <citation type="submission" date="2018-06" db="EMBL/GenBank/DDBJ databases">
        <title>Genomic Encyclopedia of Type Strains, Phase III (KMG-III): the genomes of soil and plant-associated and newly described type strains.</title>
        <authorList>
            <person name="Whitman W."/>
        </authorList>
    </citation>
    <scope>NUCLEOTIDE SEQUENCE [LARGE SCALE GENOMIC DNA]</scope>
    <source>
        <strain evidence="1 2">CECT 5889</strain>
    </source>
</reference>
<accession>A0A2V4URT8</accession>
<dbReference type="Proteomes" id="UP000247746">
    <property type="component" value="Unassembled WGS sequence"/>
</dbReference>
<keyword evidence="2" id="KW-1185">Reference proteome</keyword>
<name>A0A2V4URT8_9GAMM</name>
<gene>
    <name evidence="1" type="ORF">DFP82_10428</name>
</gene>
<comment type="caution">
    <text evidence="1">The sequence shown here is derived from an EMBL/GenBank/DDBJ whole genome shotgun (WGS) entry which is preliminary data.</text>
</comment>
<evidence type="ECO:0000313" key="2">
    <source>
        <dbReference type="Proteomes" id="UP000247746"/>
    </source>
</evidence>
<proteinExistence type="predicted"/>
<dbReference type="EMBL" id="QJSU01000004">
    <property type="protein sequence ID" value="PYE39216.1"/>
    <property type="molecule type" value="Genomic_DNA"/>
</dbReference>
<protein>
    <submittedName>
        <fullName evidence="1">Uncharacterized protein</fullName>
    </submittedName>
</protein>
<sequence length="155" mass="17643">MTFIFRKITDDDLDLLFASPDVKEALYGIFFDRQHAEDRVENGGSMTVVKQTGEMIFSLGGFSGLEGESPRYAYLFEGRICTIIETAEGYELSIYYCSSILREGLPHIKEVMTQALIYGGETLTGNNLKGLPEEIKRIAMSRTYTFIESKQRHFR</sequence>